<evidence type="ECO:0000256" key="2">
    <source>
        <dbReference type="ARBA" id="ARBA00022630"/>
    </source>
</evidence>
<dbReference type="Gene3D" id="3.40.50.80">
    <property type="entry name" value="Nucleotide-binding domain of ferredoxin-NADP reductase (FNR) module"/>
    <property type="match status" value="1"/>
</dbReference>
<comment type="caution">
    <text evidence="10">The sequence shown here is derived from an EMBL/GenBank/DDBJ whole genome shotgun (WGS) entry which is preliminary data.</text>
</comment>
<dbReference type="InterPro" id="IPR006058">
    <property type="entry name" value="2Fe2S_fd_BS"/>
</dbReference>
<feature type="domain" description="FAD-binding FR-type" evidence="9">
    <location>
        <begin position="7"/>
        <end position="109"/>
    </location>
</feature>
<dbReference type="SUPFAM" id="SSF63380">
    <property type="entry name" value="Riboflavin synthase domain-like"/>
    <property type="match status" value="1"/>
</dbReference>
<dbReference type="SUPFAM" id="SSF54292">
    <property type="entry name" value="2Fe-2S ferredoxin-like"/>
    <property type="match status" value="1"/>
</dbReference>
<dbReference type="PANTHER" id="PTHR47354:SF1">
    <property type="entry name" value="CARNITINE MONOOXYGENASE REDUCTASE SUBUNIT"/>
    <property type="match status" value="1"/>
</dbReference>
<evidence type="ECO:0000256" key="4">
    <source>
        <dbReference type="ARBA" id="ARBA00022723"/>
    </source>
</evidence>
<evidence type="ECO:0000259" key="8">
    <source>
        <dbReference type="PROSITE" id="PS51085"/>
    </source>
</evidence>
<dbReference type="PANTHER" id="PTHR47354">
    <property type="entry name" value="NADH OXIDOREDUCTASE HCR"/>
    <property type="match status" value="1"/>
</dbReference>
<dbReference type="Pfam" id="PF00175">
    <property type="entry name" value="NAD_binding_1"/>
    <property type="match status" value="1"/>
</dbReference>
<dbReference type="Pfam" id="PF00111">
    <property type="entry name" value="Fer2"/>
    <property type="match status" value="1"/>
</dbReference>
<dbReference type="InterPro" id="IPR039261">
    <property type="entry name" value="FNR_nucleotide-bd"/>
</dbReference>
<evidence type="ECO:0000313" key="11">
    <source>
        <dbReference type="Proteomes" id="UP000283128"/>
    </source>
</evidence>
<keyword evidence="3" id="KW-0001">2Fe-2S</keyword>
<dbReference type="CDD" id="cd00207">
    <property type="entry name" value="fer2"/>
    <property type="match status" value="1"/>
</dbReference>
<feature type="domain" description="2Fe-2S ferredoxin-type" evidence="8">
    <location>
        <begin position="240"/>
        <end position="325"/>
    </location>
</feature>
<dbReference type="InterPro" id="IPR017927">
    <property type="entry name" value="FAD-bd_FR_type"/>
</dbReference>
<dbReference type="Gene3D" id="3.10.20.30">
    <property type="match status" value="1"/>
</dbReference>
<evidence type="ECO:0000259" key="9">
    <source>
        <dbReference type="PROSITE" id="PS51384"/>
    </source>
</evidence>
<dbReference type="InterPro" id="IPR012675">
    <property type="entry name" value="Beta-grasp_dom_sf"/>
</dbReference>
<dbReference type="InterPro" id="IPR017938">
    <property type="entry name" value="Riboflavin_synthase-like_b-brl"/>
</dbReference>
<dbReference type="SUPFAM" id="SSF52343">
    <property type="entry name" value="Ferredoxin reductase-like, C-terminal NADP-linked domain"/>
    <property type="match status" value="1"/>
</dbReference>
<evidence type="ECO:0000256" key="3">
    <source>
        <dbReference type="ARBA" id="ARBA00022714"/>
    </source>
</evidence>
<dbReference type="InterPro" id="IPR001041">
    <property type="entry name" value="2Fe-2S_ferredoxin-type"/>
</dbReference>
<name>A0A3S2VF74_9ACTN</name>
<keyword evidence="2" id="KW-0285">Flavoprotein</keyword>
<dbReference type="PROSITE" id="PS51085">
    <property type="entry name" value="2FE2S_FER_2"/>
    <property type="match status" value="1"/>
</dbReference>
<dbReference type="PROSITE" id="PS51384">
    <property type="entry name" value="FAD_FR"/>
    <property type="match status" value="1"/>
</dbReference>
<dbReference type="GO" id="GO:0046872">
    <property type="term" value="F:metal ion binding"/>
    <property type="evidence" value="ECO:0007669"/>
    <property type="project" value="UniProtKB-KW"/>
</dbReference>
<dbReference type="PRINTS" id="PR00409">
    <property type="entry name" value="PHDIOXRDTASE"/>
</dbReference>
<keyword evidence="6" id="KW-0408">Iron</keyword>
<dbReference type="InterPro" id="IPR001433">
    <property type="entry name" value="OxRdtase_FAD/NAD-bd"/>
</dbReference>
<protein>
    <submittedName>
        <fullName evidence="10">Oxidoreductase</fullName>
    </submittedName>
</protein>
<keyword evidence="5" id="KW-0560">Oxidoreductase</keyword>
<evidence type="ECO:0000256" key="5">
    <source>
        <dbReference type="ARBA" id="ARBA00023002"/>
    </source>
</evidence>
<dbReference type="GO" id="GO:0016491">
    <property type="term" value="F:oxidoreductase activity"/>
    <property type="evidence" value="ECO:0007669"/>
    <property type="project" value="UniProtKB-KW"/>
</dbReference>
<dbReference type="Proteomes" id="UP000283128">
    <property type="component" value="Unassembled WGS sequence"/>
</dbReference>
<organism evidence="10 11">
    <name type="scientific">Streptomyces antnestii</name>
    <dbReference type="NCBI Taxonomy" id="2494256"/>
    <lineage>
        <taxon>Bacteria</taxon>
        <taxon>Bacillati</taxon>
        <taxon>Actinomycetota</taxon>
        <taxon>Actinomycetes</taxon>
        <taxon>Kitasatosporales</taxon>
        <taxon>Streptomycetaceae</taxon>
        <taxon>Streptomyces</taxon>
    </lineage>
</organism>
<dbReference type="Gene3D" id="2.40.30.10">
    <property type="entry name" value="Translation factors"/>
    <property type="match status" value="1"/>
</dbReference>
<dbReference type="PROSITE" id="PS00197">
    <property type="entry name" value="2FE2S_FER_1"/>
    <property type="match status" value="1"/>
</dbReference>
<evidence type="ECO:0000256" key="6">
    <source>
        <dbReference type="ARBA" id="ARBA00023004"/>
    </source>
</evidence>
<accession>A0A3S2VF74</accession>
<sequence length="325" mass="35150">MRATGGEQPSRLRVSALVWEAEGVLSVHLARPDGAHLPAWTPGAHLDLHLPGGLVRQYSLSGSPADRTTWRITVLREPASRGGSREVHEVLRPGDVVDVSGPRNNFALPQVTTARYRFIAGGIGITPLLPMIERVASAGADWTLLYGGRSRSSMAFLAELSRHGERVVVRPQDEYGLLDLVDHLGPPTPDTSVFCCGPEPLLAAVEQVCGSWPPGTLHVERFAPKLYAAAPETDTHAEAFEVVLHRTGRTVTVPAGRSILDALEDHRIDVPNSCREGICGTCETKVIDGVPEHRDSLLSPEERAANDTMMICVGRSRGPRLTLDL</sequence>
<keyword evidence="4" id="KW-0479">Metal-binding</keyword>
<keyword evidence="7" id="KW-0411">Iron-sulfur</keyword>
<evidence type="ECO:0000256" key="1">
    <source>
        <dbReference type="ARBA" id="ARBA00001974"/>
    </source>
</evidence>
<gene>
    <name evidence="10" type="ORF">EOT10_18915</name>
</gene>
<dbReference type="CDD" id="cd06185">
    <property type="entry name" value="PDR_like"/>
    <property type="match status" value="1"/>
</dbReference>
<evidence type="ECO:0000256" key="7">
    <source>
        <dbReference type="ARBA" id="ARBA00023014"/>
    </source>
</evidence>
<keyword evidence="11" id="KW-1185">Reference proteome</keyword>
<dbReference type="AlphaFoldDB" id="A0A3S2VF74"/>
<comment type="cofactor">
    <cofactor evidence="1">
        <name>FAD</name>
        <dbReference type="ChEBI" id="CHEBI:57692"/>
    </cofactor>
</comment>
<evidence type="ECO:0000313" key="10">
    <source>
        <dbReference type="EMBL" id="RVU23267.1"/>
    </source>
</evidence>
<dbReference type="EMBL" id="RZYA01000008">
    <property type="protein sequence ID" value="RVU23267.1"/>
    <property type="molecule type" value="Genomic_DNA"/>
</dbReference>
<dbReference type="GO" id="GO:0051537">
    <property type="term" value="F:2 iron, 2 sulfur cluster binding"/>
    <property type="evidence" value="ECO:0007669"/>
    <property type="project" value="UniProtKB-KW"/>
</dbReference>
<proteinExistence type="predicted"/>
<dbReference type="OrthoDB" id="502624at2"/>
<dbReference type="InterPro" id="IPR050415">
    <property type="entry name" value="MRET"/>
</dbReference>
<reference evidence="10 11" key="1">
    <citation type="submission" date="2019-01" db="EMBL/GenBank/DDBJ databases">
        <title>Genome sequences of Streptomyces and Rhizobium isolates collected from root and soil.</title>
        <authorList>
            <person name="Chhettri S."/>
            <person name="Sevigny J.L."/>
            <person name="Sen A."/>
            <person name="Ennis N."/>
            <person name="Tisa L."/>
        </authorList>
    </citation>
    <scope>NUCLEOTIDE SEQUENCE [LARGE SCALE GENOMIC DNA]</scope>
    <source>
        <strain evidence="10 11">San01</strain>
    </source>
</reference>
<dbReference type="InterPro" id="IPR036010">
    <property type="entry name" value="2Fe-2S_ferredoxin-like_sf"/>
</dbReference>
<dbReference type="RefSeq" id="WP_127829550.1">
    <property type="nucleotide sequence ID" value="NZ_RZYA01000008.1"/>
</dbReference>